<dbReference type="InterPro" id="IPR003594">
    <property type="entry name" value="HATPase_dom"/>
</dbReference>
<keyword evidence="1" id="KW-0723">Serine/threonine-protein kinase</keyword>
<dbReference type="RefSeq" id="WP_186442848.1">
    <property type="nucleotide sequence ID" value="NZ_VLLC01000001.1"/>
</dbReference>
<keyword evidence="3" id="KW-0418">Kinase</keyword>
<dbReference type="InterPro" id="IPR036890">
    <property type="entry name" value="HATPase_C_sf"/>
</dbReference>
<dbReference type="GO" id="GO:0004674">
    <property type="term" value="F:protein serine/threonine kinase activity"/>
    <property type="evidence" value="ECO:0007669"/>
    <property type="project" value="UniProtKB-KW"/>
</dbReference>
<dbReference type="SUPFAM" id="SSF55874">
    <property type="entry name" value="ATPase domain of HSP90 chaperone/DNA topoisomerase II/histidine kinase"/>
    <property type="match status" value="1"/>
</dbReference>
<gene>
    <name evidence="3" type="ORF">LZ24_00200</name>
</gene>
<dbReference type="InterPro" id="IPR050267">
    <property type="entry name" value="Anti-sigma-factor_SerPK"/>
</dbReference>
<keyword evidence="4" id="KW-1185">Reference proteome</keyword>
<feature type="domain" description="Histidine kinase/HSP90-like ATPase" evidence="2">
    <location>
        <begin position="45"/>
        <end position="175"/>
    </location>
</feature>
<evidence type="ECO:0000313" key="4">
    <source>
        <dbReference type="Proteomes" id="UP000318307"/>
    </source>
</evidence>
<protein>
    <submittedName>
        <fullName evidence="3">Serine/threonine-protein kinase RsbW</fullName>
    </submittedName>
</protein>
<evidence type="ECO:0000259" key="2">
    <source>
        <dbReference type="Pfam" id="PF13581"/>
    </source>
</evidence>
<comment type="caution">
    <text evidence="3">The sequence shown here is derived from an EMBL/GenBank/DDBJ whole genome shotgun (WGS) entry which is preliminary data.</text>
</comment>
<dbReference type="PANTHER" id="PTHR35526:SF3">
    <property type="entry name" value="ANTI-SIGMA-F FACTOR RSBW"/>
    <property type="match status" value="1"/>
</dbReference>
<dbReference type="Proteomes" id="UP000318307">
    <property type="component" value="Unassembled WGS sequence"/>
</dbReference>
<accession>A0A562SA00</accession>
<dbReference type="Pfam" id="PF13581">
    <property type="entry name" value="HATPase_c_2"/>
    <property type="match status" value="1"/>
</dbReference>
<evidence type="ECO:0000256" key="1">
    <source>
        <dbReference type="ARBA" id="ARBA00022527"/>
    </source>
</evidence>
<organism evidence="3 4">
    <name type="scientific">Desulfobotulus alkaliphilus</name>
    <dbReference type="NCBI Taxonomy" id="622671"/>
    <lineage>
        <taxon>Bacteria</taxon>
        <taxon>Pseudomonadati</taxon>
        <taxon>Thermodesulfobacteriota</taxon>
        <taxon>Desulfobacteria</taxon>
        <taxon>Desulfobacterales</taxon>
        <taxon>Desulfobacteraceae</taxon>
        <taxon>Desulfobotulus</taxon>
    </lineage>
</organism>
<name>A0A562SA00_9BACT</name>
<dbReference type="Gene3D" id="3.30.565.10">
    <property type="entry name" value="Histidine kinase-like ATPase, C-terminal domain"/>
    <property type="match status" value="1"/>
</dbReference>
<dbReference type="CDD" id="cd16936">
    <property type="entry name" value="HATPase_RsbW-like"/>
    <property type="match status" value="1"/>
</dbReference>
<reference evidence="3 4" key="1">
    <citation type="submission" date="2019-07" db="EMBL/GenBank/DDBJ databases">
        <title>Genome sequencing of 100 strains of the haloalkaliphilic chemolithoautotrophic sulfur-oxidizing bacterium Thioalkalivibrio.</title>
        <authorList>
            <person name="Muyzer G."/>
        </authorList>
    </citation>
    <scope>NUCLEOTIDE SEQUENCE [LARGE SCALE GENOMIC DNA]</scope>
    <source>
        <strain evidence="3 4">ASO4-4</strain>
    </source>
</reference>
<dbReference type="AlphaFoldDB" id="A0A562SA00"/>
<dbReference type="PANTHER" id="PTHR35526">
    <property type="entry name" value="ANTI-SIGMA-F FACTOR RSBW-RELATED"/>
    <property type="match status" value="1"/>
</dbReference>
<sequence>MHDAFPSFLEDPMTTLAHQARALNIPEGDIQKICMEKDCRLRLVFPAETRQLELIRRIARSTAEITTGLDSDTADDIVLALDEACTNVIVHAYGPHAPDAFIEAEIRISSKDVTIILTDQGVHGRGFHPEKLPPPDIKALFTHPKPGGLGFHLIKTIMDEVRYEKGPGSTNRLTMKRYLSRSG</sequence>
<evidence type="ECO:0000313" key="3">
    <source>
        <dbReference type="EMBL" id="TWI77390.1"/>
    </source>
</evidence>
<keyword evidence="3" id="KW-0808">Transferase</keyword>
<proteinExistence type="predicted"/>
<dbReference type="EMBL" id="VLLC01000001">
    <property type="protein sequence ID" value="TWI77390.1"/>
    <property type="molecule type" value="Genomic_DNA"/>
</dbReference>